<name>A0A2R5G7M0_9STRA</name>
<feature type="compositionally biased region" description="Basic and acidic residues" evidence="1">
    <location>
        <begin position="148"/>
        <end position="157"/>
    </location>
</feature>
<keyword evidence="2" id="KW-0472">Membrane</keyword>
<feature type="compositionally biased region" description="Acidic residues" evidence="1">
    <location>
        <begin position="1"/>
        <end position="10"/>
    </location>
</feature>
<dbReference type="EMBL" id="BEYU01000027">
    <property type="protein sequence ID" value="GBG27037.1"/>
    <property type="molecule type" value="Genomic_DNA"/>
</dbReference>
<feature type="transmembrane region" description="Helical" evidence="2">
    <location>
        <begin position="408"/>
        <end position="425"/>
    </location>
</feature>
<feature type="compositionally biased region" description="Low complexity" evidence="1">
    <location>
        <begin position="129"/>
        <end position="140"/>
    </location>
</feature>
<organism evidence="3 4">
    <name type="scientific">Hondaea fermentalgiana</name>
    <dbReference type="NCBI Taxonomy" id="2315210"/>
    <lineage>
        <taxon>Eukaryota</taxon>
        <taxon>Sar</taxon>
        <taxon>Stramenopiles</taxon>
        <taxon>Bigyra</taxon>
        <taxon>Labyrinthulomycetes</taxon>
        <taxon>Thraustochytrida</taxon>
        <taxon>Thraustochytriidae</taxon>
        <taxon>Hondaea</taxon>
    </lineage>
</organism>
<proteinExistence type="predicted"/>
<dbReference type="AlphaFoldDB" id="A0A2R5G7M0"/>
<feature type="region of interest" description="Disordered" evidence="1">
    <location>
        <begin position="1"/>
        <end position="219"/>
    </location>
</feature>
<keyword evidence="2" id="KW-0812">Transmembrane</keyword>
<feature type="compositionally biased region" description="Low complexity" evidence="1">
    <location>
        <begin position="161"/>
        <end position="172"/>
    </location>
</feature>
<keyword evidence="4" id="KW-1185">Reference proteome</keyword>
<accession>A0A2R5G7M0</accession>
<feature type="transmembrane region" description="Helical" evidence="2">
    <location>
        <begin position="242"/>
        <end position="260"/>
    </location>
</feature>
<gene>
    <name evidence="3" type="ORF">FCC1311_032602</name>
</gene>
<protein>
    <submittedName>
        <fullName evidence="3">Uncharacterized protein</fullName>
    </submittedName>
</protein>
<feature type="compositionally biased region" description="Low complexity" evidence="1">
    <location>
        <begin position="24"/>
        <end position="36"/>
    </location>
</feature>
<evidence type="ECO:0000313" key="4">
    <source>
        <dbReference type="Proteomes" id="UP000241890"/>
    </source>
</evidence>
<evidence type="ECO:0000256" key="1">
    <source>
        <dbReference type="SAM" id="MobiDB-lite"/>
    </source>
</evidence>
<sequence>MDDALLDEAAAEMADAQENTAGVSSSPASTASDTPSRVPAVDKTSAMNESASKDKVAQPAELVSQANETKEDEAQEQPPPGLSKAQKILNGGSNRMELLTGSRDAVAKDSVAEFRNEAETLASNDGGKASPSATTSATSPEEPPMARWEQRWNKSAEKAPVVELPSSPPVESTRSVESGTDEGAHALRQRKPQGDKAEAGSLSSQSKAASAGSIDNAGSAEAGSFDAIREKMRRDRLGLWEFWIRQAILVFTALCLAWYFSQVGGLSIPSDDTAVIEVASIATPGDEDADEIKLSFGDDEDLETGTGAGAGAGANSRFSQDDLEPMMIPSLAGGYLSIPVGVFLFRAALHLLVAMGAGIPFSLVESARYPLQAKANEGGLLSRFAGFVPLLSQALETSGLMRAIMDDALLFVCVFVTATSALHLLL</sequence>
<dbReference type="Proteomes" id="UP000241890">
    <property type="component" value="Unassembled WGS sequence"/>
</dbReference>
<comment type="caution">
    <text evidence="3">The sequence shown here is derived from an EMBL/GenBank/DDBJ whole genome shotgun (WGS) entry which is preliminary data.</text>
</comment>
<evidence type="ECO:0000313" key="3">
    <source>
        <dbReference type="EMBL" id="GBG27037.1"/>
    </source>
</evidence>
<feature type="transmembrane region" description="Helical" evidence="2">
    <location>
        <begin position="343"/>
        <end position="364"/>
    </location>
</feature>
<dbReference type="InParanoid" id="A0A2R5G7M0"/>
<feature type="compositionally biased region" description="Basic and acidic residues" evidence="1">
    <location>
        <begin position="105"/>
        <end position="118"/>
    </location>
</feature>
<keyword evidence="2" id="KW-1133">Transmembrane helix</keyword>
<evidence type="ECO:0000256" key="2">
    <source>
        <dbReference type="SAM" id="Phobius"/>
    </source>
</evidence>
<reference evidence="3 4" key="1">
    <citation type="submission" date="2017-12" db="EMBL/GenBank/DDBJ databases">
        <title>Sequencing, de novo assembly and annotation of complete genome of a new Thraustochytrid species, strain FCC1311.</title>
        <authorList>
            <person name="Sedici K."/>
            <person name="Godart F."/>
            <person name="Aiese Cigliano R."/>
            <person name="Sanseverino W."/>
            <person name="Barakat M."/>
            <person name="Ortet P."/>
            <person name="Marechal E."/>
            <person name="Cagnac O."/>
            <person name="Amato A."/>
        </authorList>
    </citation>
    <scope>NUCLEOTIDE SEQUENCE [LARGE SCALE GENOMIC DNA]</scope>
</reference>